<dbReference type="Gene3D" id="2.70.70.10">
    <property type="entry name" value="Glucose Permease (Domain IIA)"/>
    <property type="match status" value="1"/>
</dbReference>
<dbReference type="RefSeq" id="WP_160891956.1">
    <property type="nucleotide sequence ID" value="NZ_WUMU01000003.1"/>
</dbReference>
<dbReference type="CDD" id="cd00118">
    <property type="entry name" value="LysM"/>
    <property type="match status" value="2"/>
</dbReference>
<dbReference type="InterPro" id="IPR018392">
    <property type="entry name" value="LysM"/>
</dbReference>
<keyword evidence="4" id="KW-1185">Reference proteome</keyword>
<dbReference type="PANTHER" id="PTHR21666:SF270">
    <property type="entry name" value="MUREIN HYDROLASE ACTIVATOR ENVC"/>
    <property type="match status" value="1"/>
</dbReference>
<dbReference type="CDD" id="cd12797">
    <property type="entry name" value="M23_peptidase"/>
    <property type="match status" value="1"/>
</dbReference>
<dbReference type="SMART" id="SM00257">
    <property type="entry name" value="LysM"/>
    <property type="match status" value="2"/>
</dbReference>
<evidence type="ECO:0000256" key="1">
    <source>
        <dbReference type="SAM" id="MobiDB-lite"/>
    </source>
</evidence>
<organism evidence="3 4">
    <name type="scientific">Pseudooceanicola albus</name>
    <dbReference type="NCBI Taxonomy" id="2692189"/>
    <lineage>
        <taxon>Bacteria</taxon>
        <taxon>Pseudomonadati</taxon>
        <taxon>Pseudomonadota</taxon>
        <taxon>Alphaproteobacteria</taxon>
        <taxon>Rhodobacterales</taxon>
        <taxon>Paracoccaceae</taxon>
        <taxon>Pseudooceanicola</taxon>
    </lineage>
</organism>
<gene>
    <name evidence="3" type="ORF">GR170_04290</name>
</gene>
<comment type="caution">
    <text evidence="3">The sequence shown here is derived from an EMBL/GenBank/DDBJ whole genome shotgun (WGS) entry which is preliminary data.</text>
</comment>
<accession>A0A6L7G027</accession>
<protein>
    <submittedName>
        <fullName evidence="3">LysM peptidoglycan-binding domain-containing protein</fullName>
    </submittedName>
</protein>
<dbReference type="SUPFAM" id="SSF54106">
    <property type="entry name" value="LysM domain"/>
    <property type="match status" value="1"/>
</dbReference>
<dbReference type="PROSITE" id="PS51782">
    <property type="entry name" value="LYSM"/>
    <property type="match status" value="1"/>
</dbReference>
<dbReference type="SUPFAM" id="SSF51261">
    <property type="entry name" value="Duplicated hybrid motif"/>
    <property type="match status" value="1"/>
</dbReference>
<feature type="compositionally biased region" description="Pro residues" evidence="1">
    <location>
        <begin position="255"/>
        <end position="265"/>
    </location>
</feature>
<dbReference type="AlphaFoldDB" id="A0A6L7G027"/>
<evidence type="ECO:0000259" key="2">
    <source>
        <dbReference type="PROSITE" id="PS51782"/>
    </source>
</evidence>
<dbReference type="Pfam" id="PF01476">
    <property type="entry name" value="LysM"/>
    <property type="match status" value="2"/>
</dbReference>
<dbReference type="Pfam" id="PF01551">
    <property type="entry name" value="Peptidase_M23"/>
    <property type="match status" value="1"/>
</dbReference>
<sequence length="420" mass="43655">MTETTSPRPAAPALPAVRITRLLLGASLLGLMAACTNFDSDLRGGFGQFSTADAARAVTATRPQPDNRGIISYPNYQVAVARRGDTVASVAQRIGMNAQTLAGYNGLQPGDQLRDGEILSLPSRVAEPSMATGAAGVGPIISPDDSSLTTMAGDAINRAADNEVSVTTLPPATPDKEPVQVGHEPIRHKVQRGETAYSIARLYGVSVRSLADWNSLDSNFTIREGQYLLIPLVNQQGGSAAPVATAAASTTLPGQPSPTPLPPSASKPLPADNPEAITAPPSKTEQQAAKAATPDLSKEQAPSGALMGYPVRGSIVRTYQKGKSDGIDLSAEPGAPVKAAAAGTVAAILQDTDNQSVIVLKHEGTLLTLYSNVSNIVVAKGDTVERGQQLAQVPTGANAFLHFEVRKGLETVDPMQYLSQ</sequence>
<dbReference type="InterPro" id="IPR011055">
    <property type="entry name" value="Dup_hybrid_motif"/>
</dbReference>
<evidence type="ECO:0000313" key="3">
    <source>
        <dbReference type="EMBL" id="MXN17042.1"/>
    </source>
</evidence>
<dbReference type="GO" id="GO:0004222">
    <property type="term" value="F:metalloendopeptidase activity"/>
    <property type="evidence" value="ECO:0007669"/>
    <property type="project" value="TreeGrafter"/>
</dbReference>
<dbReference type="InterPro" id="IPR050570">
    <property type="entry name" value="Cell_wall_metabolism_enzyme"/>
</dbReference>
<dbReference type="InterPro" id="IPR016047">
    <property type="entry name" value="M23ase_b-sheet_dom"/>
</dbReference>
<reference evidence="3 4" key="1">
    <citation type="submission" date="2019-12" db="EMBL/GenBank/DDBJ databases">
        <authorList>
            <person name="Li M."/>
        </authorList>
    </citation>
    <scope>NUCLEOTIDE SEQUENCE [LARGE SCALE GENOMIC DNA]</scope>
    <source>
        <strain evidence="3 4">GBMRC 2024</strain>
    </source>
</reference>
<name>A0A6L7G027_9RHOB</name>
<feature type="domain" description="LysM" evidence="2">
    <location>
        <begin position="186"/>
        <end position="230"/>
    </location>
</feature>
<dbReference type="Gene3D" id="3.10.350.10">
    <property type="entry name" value="LysM domain"/>
    <property type="match status" value="2"/>
</dbReference>
<dbReference type="EMBL" id="WUMU01000003">
    <property type="protein sequence ID" value="MXN17042.1"/>
    <property type="molecule type" value="Genomic_DNA"/>
</dbReference>
<dbReference type="Proteomes" id="UP000477911">
    <property type="component" value="Unassembled WGS sequence"/>
</dbReference>
<feature type="compositionally biased region" description="Low complexity" evidence="1">
    <location>
        <begin position="244"/>
        <end position="254"/>
    </location>
</feature>
<dbReference type="PANTHER" id="PTHR21666">
    <property type="entry name" value="PEPTIDASE-RELATED"/>
    <property type="match status" value="1"/>
</dbReference>
<evidence type="ECO:0000313" key="4">
    <source>
        <dbReference type="Proteomes" id="UP000477911"/>
    </source>
</evidence>
<feature type="region of interest" description="Disordered" evidence="1">
    <location>
        <begin position="244"/>
        <end position="304"/>
    </location>
</feature>
<proteinExistence type="predicted"/>
<dbReference type="InterPro" id="IPR036779">
    <property type="entry name" value="LysM_dom_sf"/>
</dbReference>